<dbReference type="RefSeq" id="XP_050504864.1">
    <property type="nucleotide sequence ID" value="XM_050648907.1"/>
</dbReference>
<name>A0ABM5K3U2_DIAVI</name>
<keyword evidence="2" id="KW-1185">Reference proteome</keyword>
<accession>A0ABM5K3U2</accession>
<proteinExistence type="predicted"/>
<organism evidence="1 2">
    <name type="scientific">Diabrotica virgifera virgifera</name>
    <name type="common">western corn rootworm</name>
    <dbReference type="NCBI Taxonomy" id="50390"/>
    <lineage>
        <taxon>Eukaryota</taxon>
        <taxon>Metazoa</taxon>
        <taxon>Ecdysozoa</taxon>
        <taxon>Arthropoda</taxon>
        <taxon>Hexapoda</taxon>
        <taxon>Insecta</taxon>
        <taxon>Pterygota</taxon>
        <taxon>Neoptera</taxon>
        <taxon>Endopterygota</taxon>
        <taxon>Coleoptera</taxon>
        <taxon>Polyphaga</taxon>
        <taxon>Cucujiformia</taxon>
        <taxon>Chrysomeloidea</taxon>
        <taxon>Chrysomelidae</taxon>
        <taxon>Galerucinae</taxon>
        <taxon>Diabroticina</taxon>
        <taxon>Diabroticites</taxon>
        <taxon>Diabrotica</taxon>
    </lineage>
</organism>
<sequence>MNSSKLRTTKRLQPYFRWLHSTTTKSQKVPRHGTSCEIDCCGNPLPKEKDVVVEKNLDPCIFDTWRPKIPVLKADPKPCICPPVTCKTRFCYAGMKPKPGPGELKEKGMKCLGKVSPKGIPVSHPPAMSIQKCLVCPEVRRRPSQPKLPFPDWDHDCNTFYN</sequence>
<evidence type="ECO:0000313" key="2">
    <source>
        <dbReference type="Proteomes" id="UP001652700"/>
    </source>
</evidence>
<dbReference type="GeneID" id="126883382"/>
<dbReference type="Proteomes" id="UP001652700">
    <property type="component" value="Unplaced"/>
</dbReference>
<reference evidence="1" key="1">
    <citation type="submission" date="2025-05" db="UniProtKB">
        <authorList>
            <consortium name="EnsemblMetazoa"/>
        </authorList>
    </citation>
    <scope>IDENTIFICATION</scope>
</reference>
<protein>
    <submittedName>
        <fullName evidence="1">Uncharacterized protein</fullName>
    </submittedName>
</protein>
<dbReference type="EnsemblMetazoa" id="XM_050648907.1">
    <property type="protein sequence ID" value="XP_050504864.1"/>
    <property type="gene ID" value="LOC126883382"/>
</dbReference>
<evidence type="ECO:0000313" key="1">
    <source>
        <dbReference type="EnsemblMetazoa" id="XP_050504864.1"/>
    </source>
</evidence>